<feature type="transmembrane region" description="Helical" evidence="7">
    <location>
        <begin position="140"/>
        <end position="169"/>
    </location>
</feature>
<dbReference type="EMBL" id="CP034687">
    <property type="protein sequence ID" value="AZS86311.1"/>
    <property type="molecule type" value="Genomic_DNA"/>
</dbReference>
<dbReference type="Proteomes" id="UP000271291">
    <property type="component" value="Chromosome"/>
</dbReference>
<feature type="transmembrane region" description="Helical" evidence="7">
    <location>
        <begin position="264"/>
        <end position="285"/>
    </location>
</feature>
<feature type="transmembrane region" description="Helical" evidence="7">
    <location>
        <begin position="93"/>
        <end position="119"/>
    </location>
</feature>
<dbReference type="Proteomes" id="UP000501753">
    <property type="component" value="Chromosome"/>
</dbReference>
<dbReference type="RefSeq" id="WP_127179132.1">
    <property type="nucleotide sequence ID" value="NZ_CP029078.1"/>
</dbReference>
<dbReference type="PANTHER" id="PTHR43027">
    <property type="entry name" value="DOXORUBICIN RESISTANCE ABC TRANSPORTER PERMEASE PROTEIN DRRC-RELATED"/>
    <property type="match status" value="1"/>
</dbReference>
<feature type="compositionally biased region" description="Low complexity" evidence="6">
    <location>
        <begin position="7"/>
        <end position="40"/>
    </location>
</feature>
<dbReference type="PROSITE" id="PS51012">
    <property type="entry name" value="ABC_TM2"/>
    <property type="match status" value="1"/>
</dbReference>
<feature type="transmembrane region" description="Helical" evidence="7">
    <location>
        <begin position="175"/>
        <end position="196"/>
    </location>
</feature>
<evidence type="ECO:0000313" key="9">
    <source>
        <dbReference type="EMBL" id="AZS86311.1"/>
    </source>
</evidence>
<dbReference type="OrthoDB" id="3214063at2"/>
<reference evidence="9 11" key="2">
    <citation type="submission" date="2018-12" db="EMBL/GenBank/DDBJ databases">
        <title>Streptomyces griseoviridis F1-27 complete genome.</title>
        <authorList>
            <person name="Mariita R.M."/>
            <person name="Sello J.K."/>
        </authorList>
    </citation>
    <scope>NUCLEOTIDE SEQUENCE [LARGE SCALE GENOMIC DNA]</scope>
    <source>
        <strain evidence="9 11">F1-27</strain>
    </source>
</reference>
<dbReference type="InterPro" id="IPR052902">
    <property type="entry name" value="ABC-2_transporter"/>
</dbReference>
<dbReference type="PIRSF" id="PIRSF006648">
    <property type="entry name" value="DrrB"/>
    <property type="match status" value="1"/>
</dbReference>
<evidence type="ECO:0000259" key="8">
    <source>
        <dbReference type="PROSITE" id="PS51012"/>
    </source>
</evidence>
<feature type="transmembrane region" description="Helical" evidence="7">
    <location>
        <begin position="62"/>
        <end position="81"/>
    </location>
</feature>
<evidence type="ECO:0000313" key="12">
    <source>
        <dbReference type="Proteomes" id="UP000501753"/>
    </source>
</evidence>
<keyword evidence="4 7" id="KW-0472">Membrane</keyword>
<evidence type="ECO:0000256" key="5">
    <source>
        <dbReference type="ARBA" id="ARBA00023251"/>
    </source>
</evidence>
<dbReference type="GO" id="GO:0046677">
    <property type="term" value="P:response to antibiotic"/>
    <property type="evidence" value="ECO:0007669"/>
    <property type="project" value="UniProtKB-KW"/>
</dbReference>
<dbReference type="PANTHER" id="PTHR43027:SF2">
    <property type="entry name" value="TRANSPORT PERMEASE PROTEIN"/>
    <property type="match status" value="1"/>
</dbReference>
<dbReference type="AlphaFoldDB" id="A0A3Q9KUL1"/>
<dbReference type="InterPro" id="IPR013525">
    <property type="entry name" value="ABC2_TM"/>
</dbReference>
<comment type="subcellular location">
    <subcellularLocation>
        <location evidence="1">Membrane</location>
        <topology evidence="1">Multi-pass membrane protein</topology>
    </subcellularLocation>
</comment>
<dbReference type="KEGG" id="sgd:ELQ87_20110"/>
<keyword evidence="3 7" id="KW-1133">Transmembrane helix</keyword>
<evidence type="ECO:0000256" key="7">
    <source>
        <dbReference type="SAM" id="Phobius"/>
    </source>
</evidence>
<keyword evidence="5" id="KW-0046">Antibiotic resistance</keyword>
<dbReference type="GO" id="GO:0140359">
    <property type="term" value="F:ABC-type transporter activity"/>
    <property type="evidence" value="ECO:0007669"/>
    <property type="project" value="InterPro"/>
</dbReference>
<feature type="region of interest" description="Disordered" evidence="6">
    <location>
        <begin position="1"/>
        <end position="41"/>
    </location>
</feature>
<keyword evidence="2 7" id="KW-0812">Transmembrane</keyword>
<feature type="domain" description="ABC transmembrane type-2" evidence="8">
    <location>
        <begin position="61"/>
        <end position="284"/>
    </location>
</feature>
<proteinExistence type="predicted"/>
<accession>A0A3Q9KUL1</accession>
<dbReference type="InterPro" id="IPR000412">
    <property type="entry name" value="ABC_2_transport"/>
</dbReference>
<dbReference type="Pfam" id="PF12698">
    <property type="entry name" value="ABC2_membrane_3"/>
    <property type="match status" value="1"/>
</dbReference>
<evidence type="ECO:0000256" key="1">
    <source>
        <dbReference type="ARBA" id="ARBA00004141"/>
    </source>
</evidence>
<evidence type="ECO:0000256" key="3">
    <source>
        <dbReference type="ARBA" id="ARBA00022989"/>
    </source>
</evidence>
<reference evidence="10 12" key="1">
    <citation type="submission" date="2018-04" db="EMBL/GenBank/DDBJ databases">
        <title>Complete genome sequences of Streptomyces griseoviridis K61 and characterization of antagonistic properties of biological control agents.</title>
        <authorList>
            <person name="Mariita R.M."/>
            <person name="Sello J.K."/>
        </authorList>
    </citation>
    <scope>NUCLEOTIDE SEQUENCE [LARGE SCALE GENOMIC DNA]</scope>
    <source>
        <strain evidence="10 12">K61</strain>
    </source>
</reference>
<dbReference type="GO" id="GO:0043190">
    <property type="term" value="C:ATP-binding cassette (ABC) transporter complex"/>
    <property type="evidence" value="ECO:0007669"/>
    <property type="project" value="InterPro"/>
</dbReference>
<evidence type="ECO:0000256" key="4">
    <source>
        <dbReference type="ARBA" id="ARBA00023136"/>
    </source>
</evidence>
<dbReference type="InterPro" id="IPR047817">
    <property type="entry name" value="ABC2_TM_bact-type"/>
</dbReference>
<dbReference type="EMBL" id="CP029078">
    <property type="protein sequence ID" value="QCN86825.1"/>
    <property type="molecule type" value="Genomic_DNA"/>
</dbReference>
<evidence type="ECO:0000256" key="6">
    <source>
        <dbReference type="SAM" id="MobiDB-lite"/>
    </source>
</evidence>
<keyword evidence="12" id="KW-1185">Reference proteome</keyword>
<evidence type="ECO:0000313" key="11">
    <source>
        <dbReference type="Proteomes" id="UP000271291"/>
    </source>
</evidence>
<protein>
    <submittedName>
        <fullName evidence="9">ABC transporter permease</fullName>
    </submittedName>
</protein>
<gene>
    <name evidence="10" type="ORF">DDJ31_19175</name>
    <name evidence="9" type="ORF">ELQ87_20110</name>
</gene>
<evidence type="ECO:0000256" key="2">
    <source>
        <dbReference type="ARBA" id="ARBA00022692"/>
    </source>
</evidence>
<name>A0A3Q9KUL1_STRGD</name>
<evidence type="ECO:0000313" key="10">
    <source>
        <dbReference type="EMBL" id="QCN86825.1"/>
    </source>
</evidence>
<organism evidence="9 11">
    <name type="scientific">Streptomyces griseoviridis</name>
    <dbReference type="NCBI Taxonomy" id="45398"/>
    <lineage>
        <taxon>Bacteria</taxon>
        <taxon>Bacillati</taxon>
        <taxon>Actinomycetota</taxon>
        <taxon>Actinomycetes</taxon>
        <taxon>Kitasatosporales</taxon>
        <taxon>Streptomycetaceae</taxon>
        <taxon>Streptomyces</taxon>
    </lineage>
</organism>
<feature type="transmembrane region" description="Helical" evidence="7">
    <location>
        <begin position="208"/>
        <end position="227"/>
    </location>
</feature>
<sequence>MNDVMDDAANSGTDSTATTGAGRTARGAAHATVPPAGRATPGRRLRALARAELTLLGRNRTAVFTALLVPLALPFSVRPALDQLDLKGQGLSVGTVLLTAAIGFAFLFAVYTSLVSAYVSRREELVLKRLRTGEIGDTEILIGTALPSLCVGLAQCVIVAVGCGLLLGTGAPEEPLLAVLGVVLGLVLSAALAAVTAGITRTVESAQVTALPLMFLSMLGSGMAVPLETLPDRLADICRFLPLSPAVRLVQGGWTGRLSGQETLVTLVIALAWTALAVFAVQRWFRWEPRR</sequence>